<sequence>MNISDQDKAYIQLFEDNRSFIEQHSSPQVNRVREKAFAAFSRNGLPSAKNEAYKYTPLAPKFKADLPQAFLLNGFLGKAVDSIEFKVRELDAYTIYTFNGRYIDRGQNGNLPEGLVAGSFAELAGKYPELIERYYGTLADSEKDSYVALNTMFATDGLFIYVPKNLVVEKPLQIVNILAGEKDIMVNQRNFIYVSENAQVKVLFCDHTGSSNRFVVNTVTEGFVGEAGILDFYNLQNQHNGTVQVGGYYFDQESKSLLNASYFTLSTGITRNNLFGRLNGSHAENHFYGLYLIDKNQHVDNYSFIHHAVPDCESNELFKGVMDDSSTGAFTGRILVAPDAQRTNAYQANNNLLLTSSAKMNTRPQLEIYADDVKCSHGATVGQLDEEAMFYLRARGISKEEANIMLMFAFAYEVLEKIRVPELKEQIRELVEMRFRGELDKCLSCVVCGQPGVPHLSTESR</sequence>
<dbReference type="Pfam" id="PF19295">
    <property type="entry name" value="SufBD_N"/>
    <property type="match status" value="1"/>
</dbReference>
<keyword evidence="5" id="KW-1185">Reference proteome</keyword>
<dbReference type="InterPro" id="IPR037284">
    <property type="entry name" value="SUF_FeS_clus_asmbl_SufBD_sf"/>
</dbReference>
<evidence type="ECO:0000259" key="2">
    <source>
        <dbReference type="Pfam" id="PF01458"/>
    </source>
</evidence>
<dbReference type="InterPro" id="IPR000825">
    <property type="entry name" value="SUF_FeS_clus_asmbl_SufBD_core"/>
</dbReference>
<name>A0A9J6ZPV5_9BACT</name>
<dbReference type="RefSeq" id="WP_250723539.1">
    <property type="nucleotide sequence ID" value="NZ_CP098400.1"/>
</dbReference>
<feature type="domain" description="SUF system FeS cluster assembly SufBD N-terminal" evidence="3">
    <location>
        <begin position="6"/>
        <end position="174"/>
    </location>
</feature>
<dbReference type="Proteomes" id="UP001056426">
    <property type="component" value="Chromosome"/>
</dbReference>
<comment type="similarity">
    <text evidence="1">Belongs to the iron-sulfur cluster assembly SufBD family.</text>
</comment>
<reference evidence="4" key="2">
    <citation type="submission" date="2022-06" db="EMBL/GenBank/DDBJ databases">
        <title>Xiashengella guii gen. nov. sp. nov., a bacterium isolated form anaerobic digestion tank.</title>
        <authorList>
            <person name="Huang H."/>
        </authorList>
    </citation>
    <scope>NUCLEOTIDE SEQUENCE</scope>
    <source>
        <strain evidence="4">Ai-910</strain>
    </source>
</reference>
<feature type="domain" description="SUF system FeS cluster assembly SufBD core" evidence="2">
    <location>
        <begin position="182"/>
        <end position="410"/>
    </location>
</feature>
<proteinExistence type="inferred from homology"/>
<dbReference type="PANTHER" id="PTHR43575">
    <property type="entry name" value="PROTEIN ABCI7, CHLOROPLASTIC"/>
    <property type="match status" value="1"/>
</dbReference>
<dbReference type="NCBIfam" id="TIGR01981">
    <property type="entry name" value="sufD"/>
    <property type="match status" value="1"/>
</dbReference>
<dbReference type="GO" id="GO:0016226">
    <property type="term" value="P:iron-sulfur cluster assembly"/>
    <property type="evidence" value="ECO:0007669"/>
    <property type="project" value="InterPro"/>
</dbReference>
<evidence type="ECO:0000313" key="4">
    <source>
        <dbReference type="EMBL" id="URW79566.1"/>
    </source>
</evidence>
<evidence type="ECO:0000259" key="3">
    <source>
        <dbReference type="Pfam" id="PF19295"/>
    </source>
</evidence>
<evidence type="ECO:0000313" key="5">
    <source>
        <dbReference type="Proteomes" id="UP001056426"/>
    </source>
</evidence>
<accession>A0A9J6ZPV5</accession>
<protein>
    <submittedName>
        <fullName evidence="4">Fe-S cluster assembly protein SufD</fullName>
    </submittedName>
</protein>
<dbReference type="Pfam" id="PF01458">
    <property type="entry name" value="SUFBD_core"/>
    <property type="match status" value="1"/>
</dbReference>
<gene>
    <name evidence="4" type="primary">sufD</name>
    <name evidence="4" type="ORF">M9189_11955</name>
</gene>
<dbReference type="AlphaFoldDB" id="A0A9J6ZPV5"/>
<dbReference type="PANTHER" id="PTHR43575:SF1">
    <property type="entry name" value="PROTEIN ABCI7, CHLOROPLASTIC"/>
    <property type="match status" value="1"/>
</dbReference>
<dbReference type="EMBL" id="CP098400">
    <property type="protein sequence ID" value="URW79566.1"/>
    <property type="molecule type" value="Genomic_DNA"/>
</dbReference>
<dbReference type="KEGG" id="alkq:M9189_11955"/>
<reference evidence="4" key="1">
    <citation type="submission" date="2022-05" db="EMBL/GenBank/DDBJ databases">
        <authorList>
            <person name="Sun X."/>
        </authorList>
    </citation>
    <scope>NUCLEOTIDE SEQUENCE</scope>
    <source>
        <strain evidence="4">Ai-910</strain>
    </source>
</reference>
<evidence type="ECO:0000256" key="1">
    <source>
        <dbReference type="ARBA" id="ARBA00043967"/>
    </source>
</evidence>
<dbReference type="InterPro" id="IPR045595">
    <property type="entry name" value="SufBD_N"/>
</dbReference>
<dbReference type="InterPro" id="IPR055346">
    <property type="entry name" value="Fe-S_cluster_assembly_SufBD"/>
</dbReference>
<dbReference type="InterPro" id="IPR011542">
    <property type="entry name" value="SUF_FeS_clus_asmbl_SufD"/>
</dbReference>
<organism evidence="4 5">
    <name type="scientific">Xiashengella succiniciproducens</name>
    <dbReference type="NCBI Taxonomy" id="2949635"/>
    <lineage>
        <taxon>Bacteria</taxon>
        <taxon>Pseudomonadati</taxon>
        <taxon>Bacteroidota</taxon>
        <taxon>Bacteroidia</taxon>
        <taxon>Marinilabiliales</taxon>
        <taxon>Marinilabiliaceae</taxon>
        <taxon>Xiashengella</taxon>
    </lineage>
</organism>
<dbReference type="SUPFAM" id="SSF101960">
    <property type="entry name" value="Stabilizer of iron transporter SufD"/>
    <property type="match status" value="1"/>
</dbReference>